<dbReference type="Pfam" id="PF25171">
    <property type="entry name" value="Beta-prop_WDR36-Utp21_1st"/>
    <property type="match status" value="1"/>
</dbReference>
<evidence type="ECO:0000256" key="2">
    <source>
        <dbReference type="ARBA" id="ARBA00022737"/>
    </source>
</evidence>
<dbReference type="EMBL" id="LXFE01003019">
    <property type="protein sequence ID" value="OLL22595.1"/>
    <property type="molecule type" value="Genomic_DNA"/>
</dbReference>
<name>A0A1U7LIW4_NEOID</name>
<dbReference type="Gene3D" id="2.130.10.10">
    <property type="entry name" value="YVTN repeat-like/Quinoprotein amine dehydrogenase"/>
    <property type="match status" value="2"/>
</dbReference>
<dbReference type="GO" id="GO:0006364">
    <property type="term" value="P:rRNA processing"/>
    <property type="evidence" value="ECO:0007669"/>
    <property type="project" value="EnsemblFungi"/>
</dbReference>
<dbReference type="PANTHER" id="PTHR22840:SF12">
    <property type="entry name" value="WD REPEAT-CONTAINING PROTEIN 36"/>
    <property type="match status" value="1"/>
</dbReference>
<sequence>MPEVSSKRRKRSQSRSSAKLNVSIKTEFPSRIFSPFRSIGYVANHVPFDIRNRGKQYLVATCCAKLNLLFVTSRTKYDITAIVSHGDHFFAANGNVISAFKRGKEDFRLNAGNTGVIKHIIIFGDFIVAATDRDHLVTWKIKSRGIRHLRTPSKCEEIHSHVGLKSNSQITVLEHPSTYLNKIILGKSDGTFEIWNIKTGKLRYRSQLFGKAVTAICQSPVVDIMGIGLQDGSIIVHQIKADQTLMRFKQEEYVTSISFRTDGHNIMASSNSKGDISLWNLQTKKINHTFYNAHNGEICRIYFLNGQPLLLSSGTDNSLQEWIFDSLDGTPRLLRSRGGHHAPPSKIRYYGADAHYLLSASKDRSLRGFSAYRDSQSQELSQGSLHSKSKSLKIQIDELKLGEIINVASCPTREKDWDNILTAHKNDTAARTWNWSRKVMGKHAFKTNDKTPVSAVALSLCGNFGFVGSAGGIVDVFNMQSGIHRKCFNHVLDGHSKGITGIVADSLTKVVITSSLDRTVKFWEFKTGTLIKTITFPAAVNLMQINQSSELIAVASDDLSLRVIDTETFKCVRELWGHQNRITDFTFSSDGRWLISASLDSTIRTWDLPTGHLIDAFKVPTICTSLDFSQNAEFLATTHIDSLGINLWTNRAQFKHVSTRHLSESEIAVIELPSISGENGIGTLEAAFETPEDKDDNPNSFQALDQLASGLLTLSLVPRSRWQSLLHLDVIKQRNKPKEPPKAPEKAPFFLPSLRDTQLGLHEKNQKVTPTKELISLNSTVMKFESKFTELLRLGAGEDDYTFFLEHLKTLSASSADFEIRSLNTNTLSEEFQWFVSSLTRQLRNKRDYELIQAWMAVFLKAHGDIIMTQCDVNTITTLEDWMLEHEKERARLSKLAGYCRGVIGFMRGQ</sequence>
<proteinExistence type="predicted"/>
<dbReference type="CDD" id="cd00200">
    <property type="entry name" value="WD40"/>
    <property type="match status" value="1"/>
</dbReference>
<dbReference type="PROSITE" id="PS50294">
    <property type="entry name" value="WD_REPEATS_REGION"/>
    <property type="match status" value="2"/>
</dbReference>
<keyword evidence="7" id="KW-1185">Reference proteome</keyword>
<evidence type="ECO:0000259" key="5">
    <source>
        <dbReference type="Pfam" id="PF25171"/>
    </source>
</evidence>
<feature type="repeat" description="WD" evidence="3">
    <location>
        <begin position="492"/>
        <end position="533"/>
    </location>
</feature>
<keyword evidence="1 3" id="KW-0853">WD repeat</keyword>
<dbReference type="STRING" id="1198029.A0A1U7LIW4"/>
<dbReference type="SUPFAM" id="SSF50998">
    <property type="entry name" value="Quinoprotein alcohol dehydrogenase-like"/>
    <property type="match status" value="1"/>
</dbReference>
<dbReference type="PANTHER" id="PTHR22840">
    <property type="entry name" value="WD REPEAT-CONTAINING PROTEIN 36"/>
    <property type="match status" value="1"/>
</dbReference>
<comment type="caution">
    <text evidence="6">The sequence shown here is derived from an EMBL/GenBank/DDBJ whole genome shotgun (WGS) entry which is preliminary data.</text>
</comment>
<dbReference type="Proteomes" id="UP000186594">
    <property type="component" value="Unassembled WGS sequence"/>
</dbReference>
<dbReference type="Pfam" id="PF25168">
    <property type="entry name" value="Beta-prop_WDR36-Utp21_2nd"/>
    <property type="match status" value="1"/>
</dbReference>
<reference evidence="6 7" key="1">
    <citation type="submission" date="2016-04" db="EMBL/GenBank/DDBJ databases">
        <title>Evolutionary innovation and constraint leading to complex multicellularity in the Ascomycota.</title>
        <authorList>
            <person name="Cisse O."/>
            <person name="Nguyen A."/>
            <person name="Hewitt D.A."/>
            <person name="Jedd G."/>
            <person name="Stajich J.E."/>
        </authorList>
    </citation>
    <scope>NUCLEOTIDE SEQUENCE [LARGE SCALE GENOMIC DNA]</scope>
    <source>
        <strain evidence="6 7">DAH-3</strain>
    </source>
</reference>
<accession>A0A1U7LIW4</accession>
<feature type="repeat" description="WD" evidence="3">
    <location>
        <begin position="291"/>
        <end position="322"/>
    </location>
</feature>
<protein>
    <submittedName>
        <fullName evidence="6">U3 small nucleolar RNA-associated protein 21</fullName>
    </submittedName>
</protein>
<organism evidence="6 7">
    <name type="scientific">Neolecta irregularis (strain DAH-3)</name>
    <dbReference type="NCBI Taxonomy" id="1198029"/>
    <lineage>
        <taxon>Eukaryota</taxon>
        <taxon>Fungi</taxon>
        <taxon>Dikarya</taxon>
        <taxon>Ascomycota</taxon>
        <taxon>Taphrinomycotina</taxon>
        <taxon>Neolectales</taxon>
        <taxon>Neolectaceae</taxon>
        <taxon>Neolecta</taxon>
    </lineage>
</organism>
<dbReference type="InterPro" id="IPR059157">
    <property type="entry name" value="WDR36-Utp21_N"/>
</dbReference>
<dbReference type="InterPro" id="IPR015943">
    <property type="entry name" value="WD40/YVTN_repeat-like_dom_sf"/>
</dbReference>
<dbReference type="AlphaFoldDB" id="A0A1U7LIW4"/>
<evidence type="ECO:0000313" key="6">
    <source>
        <dbReference type="EMBL" id="OLL22595.1"/>
    </source>
</evidence>
<evidence type="ECO:0000256" key="3">
    <source>
        <dbReference type="PROSITE-ProRule" id="PRU00221"/>
    </source>
</evidence>
<dbReference type="InterPro" id="IPR001680">
    <property type="entry name" value="WD40_rpt"/>
</dbReference>
<dbReference type="InterPro" id="IPR020472">
    <property type="entry name" value="WD40_PAC1"/>
</dbReference>
<dbReference type="GO" id="GO:0032040">
    <property type="term" value="C:small-subunit processome"/>
    <property type="evidence" value="ECO:0007669"/>
    <property type="project" value="EnsemblFungi"/>
</dbReference>
<feature type="domain" description="WDR36/Utp21 C-terminal" evidence="4">
    <location>
        <begin position="705"/>
        <end position="908"/>
    </location>
</feature>
<dbReference type="InterPro" id="IPR007319">
    <property type="entry name" value="WDR36/Utp21_C"/>
</dbReference>
<dbReference type="Pfam" id="PF04192">
    <property type="entry name" value="Utp21"/>
    <property type="match status" value="1"/>
</dbReference>
<dbReference type="OrthoDB" id="10250769at2759"/>
<dbReference type="InterPro" id="IPR036322">
    <property type="entry name" value="WD40_repeat_dom_sf"/>
</dbReference>
<dbReference type="OMA" id="CIYAWRA"/>
<keyword evidence="2" id="KW-0677">Repeat</keyword>
<dbReference type="GO" id="GO:0034388">
    <property type="term" value="C:Pwp2p-containing subcomplex of 90S preribosome"/>
    <property type="evidence" value="ECO:0007669"/>
    <property type="project" value="EnsemblFungi"/>
</dbReference>
<dbReference type="SMART" id="SM00320">
    <property type="entry name" value="WD40"/>
    <property type="match status" value="9"/>
</dbReference>
<evidence type="ECO:0000313" key="7">
    <source>
        <dbReference type="Proteomes" id="UP000186594"/>
    </source>
</evidence>
<dbReference type="InterPro" id="IPR019775">
    <property type="entry name" value="WD40_repeat_CS"/>
</dbReference>
<feature type="repeat" description="WD" evidence="3">
    <location>
        <begin position="575"/>
        <end position="616"/>
    </location>
</feature>
<gene>
    <name evidence="6" type="ORF">NEOLI_002035</name>
</gene>
<dbReference type="SUPFAM" id="SSF50978">
    <property type="entry name" value="WD40 repeat-like"/>
    <property type="match status" value="1"/>
</dbReference>
<dbReference type="InterPro" id="IPR011047">
    <property type="entry name" value="Quinoprotein_ADH-like_sf"/>
</dbReference>
<feature type="domain" description="WDR36/Utp21 N-terminal" evidence="5">
    <location>
        <begin position="63"/>
        <end position="325"/>
    </location>
</feature>
<dbReference type="PROSITE" id="PS00678">
    <property type="entry name" value="WD_REPEATS_1"/>
    <property type="match status" value="2"/>
</dbReference>
<evidence type="ECO:0000256" key="1">
    <source>
        <dbReference type="ARBA" id="ARBA00022574"/>
    </source>
</evidence>
<dbReference type="PROSITE" id="PS50082">
    <property type="entry name" value="WD_REPEATS_2"/>
    <property type="match status" value="3"/>
</dbReference>
<dbReference type="PRINTS" id="PR00320">
    <property type="entry name" value="GPROTEINBRPT"/>
</dbReference>
<evidence type="ECO:0000259" key="4">
    <source>
        <dbReference type="Pfam" id="PF04192"/>
    </source>
</evidence>